<reference evidence="8 9" key="1">
    <citation type="submission" date="2020-08" db="EMBL/GenBank/DDBJ databases">
        <title>Genomic Encyclopedia of Type Strains, Phase IV (KMG-IV): sequencing the most valuable type-strain genomes for metagenomic binning, comparative biology and taxonomic classification.</title>
        <authorList>
            <person name="Goeker M."/>
        </authorList>
    </citation>
    <scope>NUCLEOTIDE SEQUENCE [LARGE SCALE GENOMIC DNA]</scope>
    <source>
        <strain evidence="8 9">DSM 21255</strain>
    </source>
</reference>
<dbReference type="PANTHER" id="PTHR21600:SF44">
    <property type="entry name" value="RIBOSOMAL LARGE SUBUNIT PSEUDOURIDINE SYNTHASE D"/>
    <property type="match status" value="1"/>
</dbReference>
<dbReference type="InterPro" id="IPR050188">
    <property type="entry name" value="RluA_PseudoU_synthase"/>
</dbReference>
<accession>A0A841R235</accession>
<evidence type="ECO:0000256" key="6">
    <source>
        <dbReference type="RuleBase" id="RU362028"/>
    </source>
</evidence>
<dbReference type="PROSITE" id="PS50889">
    <property type="entry name" value="S4"/>
    <property type="match status" value="1"/>
</dbReference>
<comment type="similarity">
    <text evidence="2 6">Belongs to the pseudouridine synthase RluA family.</text>
</comment>
<evidence type="ECO:0000256" key="4">
    <source>
        <dbReference type="PIRSR" id="PIRSR606225-1"/>
    </source>
</evidence>
<dbReference type="GO" id="GO:0003723">
    <property type="term" value="F:RNA binding"/>
    <property type="evidence" value="ECO:0007669"/>
    <property type="project" value="UniProtKB-KW"/>
</dbReference>
<dbReference type="SUPFAM" id="SSF55120">
    <property type="entry name" value="Pseudouridine synthase"/>
    <property type="match status" value="1"/>
</dbReference>
<dbReference type="AlphaFoldDB" id="A0A841R235"/>
<feature type="domain" description="RNA-binding S4" evidence="7">
    <location>
        <begin position="14"/>
        <end position="71"/>
    </location>
</feature>
<evidence type="ECO:0000256" key="1">
    <source>
        <dbReference type="ARBA" id="ARBA00000073"/>
    </source>
</evidence>
<name>A0A841R235_9FIRM</name>
<dbReference type="PROSITE" id="PS01129">
    <property type="entry name" value="PSI_RLU"/>
    <property type="match status" value="1"/>
</dbReference>
<dbReference type="Pfam" id="PF01479">
    <property type="entry name" value="S4"/>
    <property type="match status" value="1"/>
</dbReference>
<dbReference type="Gene3D" id="3.30.2350.10">
    <property type="entry name" value="Pseudouridine synthase"/>
    <property type="match status" value="1"/>
</dbReference>
<dbReference type="Proteomes" id="UP000591941">
    <property type="component" value="Unassembled WGS sequence"/>
</dbReference>
<gene>
    <name evidence="8" type="ORF">HNR45_000481</name>
</gene>
<proteinExistence type="inferred from homology"/>
<comment type="catalytic activity">
    <reaction evidence="1 6">
        <text>a uridine in RNA = a pseudouridine in RNA</text>
        <dbReference type="Rhea" id="RHEA:48348"/>
        <dbReference type="Rhea" id="RHEA-COMP:12068"/>
        <dbReference type="Rhea" id="RHEA-COMP:12069"/>
        <dbReference type="ChEBI" id="CHEBI:65314"/>
        <dbReference type="ChEBI" id="CHEBI:65315"/>
    </reaction>
</comment>
<dbReference type="EC" id="5.4.99.-" evidence="6"/>
<evidence type="ECO:0000256" key="2">
    <source>
        <dbReference type="ARBA" id="ARBA00010876"/>
    </source>
</evidence>
<dbReference type="InterPro" id="IPR006145">
    <property type="entry name" value="PsdUridine_synth_RsuA/RluA"/>
</dbReference>
<dbReference type="EMBL" id="JACHHI010000002">
    <property type="protein sequence ID" value="MBB6477451.1"/>
    <property type="molecule type" value="Genomic_DNA"/>
</dbReference>
<dbReference type="PANTHER" id="PTHR21600">
    <property type="entry name" value="MITOCHONDRIAL RNA PSEUDOURIDINE SYNTHASE"/>
    <property type="match status" value="1"/>
</dbReference>
<comment type="function">
    <text evidence="6">Responsible for synthesis of pseudouridine from uracil.</text>
</comment>
<dbReference type="Pfam" id="PF00849">
    <property type="entry name" value="PseudoU_synth_2"/>
    <property type="match status" value="1"/>
</dbReference>
<comment type="caution">
    <text evidence="8">The sequence shown here is derived from an EMBL/GenBank/DDBJ whole genome shotgun (WGS) entry which is preliminary data.</text>
</comment>
<keyword evidence="5" id="KW-0694">RNA-binding</keyword>
<feature type="active site" evidence="4">
    <location>
        <position position="137"/>
    </location>
</feature>
<dbReference type="CDD" id="cd02869">
    <property type="entry name" value="PseudoU_synth_RluA_like"/>
    <property type="match status" value="1"/>
</dbReference>
<keyword evidence="9" id="KW-1185">Reference proteome</keyword>
<dbReference type="InterPro" id="IPR036986">
    <property type="entry name" value="S4_RNA-bd_sf"/>
</dbReference>
<dbReference type="InterPro" id="IPR006224">
    <property type="entry name" value="PsdUridine_synth_RluA-like_CS"/>
</dbReference>
<protein>
    <recommendedName>
        <fullName evidence="6">Pseudouridine synthase</fullName>
        <ecNumber evidence="6">5.4.99.-</ecNumber>
    </recommendedName>
</protein>
<keyword evidence="3 6" id="KW-0413">Isomerase</keyword>
<dbReference type="GO" id="GO:0000455">
    <property type="term" value="P:enzyme-directed rRNA pseudouridine synthesis"/>
    <property type="evidence" value="ECO:0007669"/>
    <property type="project" value="UniProtKB-ARBA"/>
</dbReference>
<dbReference type="CDD" id="cd00165">
    <property type="entry name" value="S4"/>
    <property type="match status" value="1"/>
</dbReference>
<dbReference type="InterPro" id="IPR006225">
    <property type="entry name" value="PsdUridine_synth_RluC/D"/>
</dbReference>
<dbReference type="InterPro" id="IPR002942">
    <property type="entry name" value="S4_RNA-bd"/>
</dbReference>
<dbReference type="SMART" id="SM00363">
    <property type="entry name" value="S4"/>
    <property type="match status" value="1"/>
</dbReference>
<dbReference type="NCBIfam" id="TIGR00005">
    <property type="entry name" value="rluA_subfam"/>
    <property type="match status" value="1"/>
</dbReference>
<dbReference type="GO" id="GO:0120159">
    <property type="term" value="F:rRNA pseudouridine synthase activity"/>
    <property type="evidence" value="ECO:0007669"/>
    <property type="project" value="UniProtKB-ARBA"/>
</dbReference>
<evidence type="ECO:0000256" key="5">
    <source>
        <dbReference type="PROSITE-ProRule" id="PRU00182"/>
    </source>
</evidence>
<evidence type="ECO:0000313" key="9">
    <source>
        <dbReference type="Proteomes" id="UP000591941"/>
    </source>
</evidence>
<organism evidence="8 9">
    <name type="scientific">Negativicoccus succinicivorans</name>
    <dbReference type="NCBI Taxonomy" id="620903"/>
    <lineage>
        <taxon>Bacteria</taxon>
        <taxon>Bacillati</taxon>
        <taxon>Bacillota</taxon>
        <taxon>Negativicutes</taxon>
        <taxon>Veillonellales</taxon>
        <taxon>Veillonellaceae</taxon>
        <taxon>Negativicoccus</taxon>
    </lineage>
</organism>
<dbReference type="InterPro" id="IPR020103">
    <property type="entry name" value="PsdUridine_synth_cat_dom_sf"/>
</dbReference>
<evidence type="ECO:0000313" key="8">
    <source>
        <dbReference type="EMBL" id="MBB6477451.1"/>
    </source>
</evidence>
<evidence type="ECO:0000259" key="7">
    <source>
        <dbReference type="SMART" id="SM00363"/>
    </source>
</evidence>
<dbReference type="SUPFAM" id="SSF55174">
    <property type="entry name" value="Alpha-L RNA-binding motif"/>
    <property type="match status" value="1"/>
</dbReference>
<sequence>MMYEWVTDAAAEKTRLDVWLAMVLDVSRSAAQKLCKAGAVTVEGAPAKANTVLRAGMFVTAEYTPKLEALPEPQDIPLDVRYEDEDVVVINKARGMVVHPSPGHADGTLVNALLFYTKGHLAEMSDPIRPGIVHRLDRDTSGLLVAAKTPRGRDSLQAQIRAHSAGRIYYALVHGNPSNERGIIKLSLGRDARDRLRQAVLPDGRDATTHFTVVERMPHYALLRLALETGRTHQIRVHLSYIGYPIVQDPLYGRKRDRFPIEGQALHAAELSFDRPADGERITVTAPWPEDFAACLTKAREEA</sequence>
<evidence type="ECO:0000256" key="3">
    <source>
        <dbReference type="ARBA" id="ARBA00023235"/>
    </source>
</evidence>
<dbReference type="Gene3D" id="3.10.290.10">
    <property type="entry name" value="RNA-binding S4 domain"/>
    <property type="match status" value="1"/>
</dbReference>